<dbReference type="InterPro" id="IPR010982">
    <property type="entry name" value="Lambda_DNA-bd_dom_sf"/>
</dbReference>
<dbReference type="EMBL" id="CALSBS010000018">
    <property type="protein sequence ID" value="CAH6661027.1"/>
    <property type="molecule type" value="Genomic_DNA"/>
</dbReference>
<evidence type="ECO:0000259" key="2">
    <source>
        <dbReference type="PROSITE" id="PS50943"/>
    </source>
</evidence>
<dbReference type="Proteomes" id="UP001152651">
    <property type="component" value="Unassembled WGS sequence"/>
</dbReference>
<accession>A0ABN8THS3</accession>
<evidence type="ECO:0000256" key="1">
    <source>
        <dbReference type="SAM" id="MobiDB-lite"/>
    </source>
</evidence>
<name>A0ABN8THS3_9ENTR</name>
<dbReference type="RefSeq" id="WP_253898676.1">
    <property type="nucleotide sequence ID" value="NZ_CALSBS010000018.1"/>
</dbReference>
<reference evidence="3" key="1">
    <citation type="submission" date="2022-05" db="EMBL/GenBank/DDBJ databases">
        <authorList>
            <person name="Blom J."/>
        </authorList>
    </citation>
    <scope>NUCLEOTIDE SEQUENCE</scope>
    <source>
        <strain evidence="3">Type strain: CPO20170097</strain>
    </source>
</reference>
<comment type="caution">
    <text evidence="3">The sequence shown here is derived from an EMBL/GenBank/DDBJ whole genome shotgun (WGS) entry which is preliminary data.</text>
</comment>
<dbReference type="PROSITE" id="PS50943">
    <property type="entry name" value="HTH_CROC1"/>
    <property type="match status" value="1"/>
</dbReference>
<feature type="region of interest" description="Disordered" evidence="1">
    <location>
        <begin position="78"/>
        <end position="102"/>
    </location>
</feature>
<dbReference type="Gene3D" id="1.10.260.40">
    <property type="entry name" value="lambda repressor-like DNA-binding domains"/>
    <property type="match status" value="1"/>
</dbReference>
<protein>
    <submittedName>
        <fullName evidence="3">Repressor protein C</fullName>
    </submittedName>
</protein>
<proteinExistence type="predicted"/>
<organism evidence="3 4">
    <name type="scientific">Pseudocitrobacter vendiensis</name>
    <dbReference type="NCBI Taxonomy" id="2488306"/>
    <lineage>
        <taxon>Bacteria</taxon>
        <taxon>Pseudomonadati</taxon>
        <taxon>Pseudomonadota</taxon>
        <taxon>Gammaproteobacteria</taxon>
        <taxon>Enterobacterales</taxon>
        <taxon>Enterobacteriaceae</taxon>
        <taxon>Pseudocitrobacter</taxon>
    </lineage>
</organism>
<dbReference type="CDD" id="cd00093">
    <property type="entry name" value="HTH_XRE"/>
    <property type="match status" value="1"/>
</dbReference>
<gene>
    <name evidence="3" type="ORF">FBBNIHIM_18120</name>
</gene>
<dbReference type="SUPFAM" id="SSF47413">
    <property type="entry name" value="lambda repressor-like DNA-binding domains"/>
    <property type="match status" value="1"/>
</dbReference>
<dbReference type="InterPro" id="IPR001387">
    <property type="entry name" value="Cro/C1-type_HTH"/>
</dbReference>
<evidence type="ECO:0000313" key="4">
    <source>
        <dbReference type="Proteomes" id="UP001152651"/>
    </source>
</evidence>
<sequence>MQLSEKIRLIRISEDLTQIKFCEITQLAMGTLKRYEGGKSEPSVKALLQITTNPRFKKYALWLTTDETAPEIGQISPALSLNGSEQPEDVPDLTHKAAKSHR</sequence>
<keyword evidence="4" id="KW-1185">Reference proteome</keyword>
<evidence type="ECO:0000313" key="3">
    <source>
        <dbReference type="EMBL" id="CAH6661027.1"/>
    </source>
</evidence>
<feature type="domain" description="HTH cro/C1-type" evidence="2">
    <location>
        <begin position="7"/>
        <end position="50"/>
    </location>
</feature>